<dbReference type="AlphaFoldDB" id="A0A319CZ50"/>
<proteinExistence type="predicted"/>
<feature type="region of interest" description="Disordered" evidence="1">
    <location>
        <begin position="43"/>
        <end position="72"/>
    </location>
</feature>
<evidence type="ECO:0000256" key="1">
    <source>
        <dbReference type="SAM" id="MobiDB-lite"/>
    </source>
</evidence>
<accession>A0A319CZ50</accession>
<protein>
    <submittedName>
        <fullName evidence="2">Uncharacterized protein</fullName>
    </submittedName>
</protein>
<keyword evidence="3" id="KW-1185">Reference proteome</keyword>
<name>A0A319CZ50_9EURO</name>
<organism evidence="2 3">
    <name type="scientific">Aspergillus ellipticus CBS 707.79</name>
    <dbReference type="NCBI Taxonomy" id="1448320"/>
    <lineage>
        <taxon>Eukaryota</taxon>
        <taxon>Fungi</taxon>
        <taxon>Dikarya</taxon>
        <taxon>Ascomycota</taxon>
        <taxon>Pezizomycotina</taxon>
        <taxon>Eurotiomycetes</taxon>
        <taxon>Eurotiomycetidae</taxon>
        <taxon>Eurotiales</taxon>
        <taxon>Aspergillaceae</taxon>
        <taxon>Aspergillus</taxon>
        <taxon>Aspergillus subgen. Circumdati</taxon>
    </lineage>
</organism>
<dbReference type="VEuPathDB" id="FungiDB:BO71DRAFT_94344"/>
<dbReference type="EMBL" id="KZ826005">
    <property type="protein sequence ID" value="PYH89921.1"/>
    <property type="molecule type" value="Genomic_DNA"/>
</dbReference>
<evidence type="ECO:0000313" key="2">
    <source>
        <dbReference type="EMBL" id="PYH89921.1"/>
    </source>
</evidence>
<sequence>MDLGSRPLYYGDERKEGSGLMPLPVPGAAAAAAAAVAVQQQHFAHRHHHDHQHHLRHIDTCGKKKLPRSPTQ</sequence>
<feature type="compositionally biased region" description="Basic residues" evidence="1">
    <location>
        <begin position="43"/>
        <end position="56"/>
    </location>
</feature>
<feature type="compositionally biased region" description="Basic residues" evidence="1">
    <location>
        <begin position="63"/>
        <end position="72"/>
    </location>
</feature>
<reference evidence="2 3" key="1">
    <citation type="submission" date="2018-02" db="EMBL/GenBank/DDBJ databases">
        <title>The genomes of Aspergillus section Nigri reveals drivers in fungal speciation.</title>
        <authorList>
            <consortium name="DOE Joint Genome Institute"/>
            <person name="Vesth T.C."/>
            <person name="Nybo J."/>
            <person name="Theobald S."/>
            <person name="Brandl J."/>
            <person name="Frisvad J.C."/>
            <person name="Nielsen K.F."/>
            <person name="Lyhne E.K."/>
            <person name="Kogle M.E."/>
            <person name="Kuo A."/>
            <person name="Riley R."/>
            <person name="Clum A."/>
            <person name="Nolan M."/>
            <person name="Lipzen A."/>
            <person name="Salamov A."/>
            <person name="Henrissat B."/>
            <person name="Wiebenga A."/>
            <person name="De vries R.P."/>
            <person name="Grigoriev I.V."/>
            <person name="Mortensen U.H."/>
            <person name="Andersen M.R."/>
            <person name="Baker S.E."/>
        </authorList>
    </citation>
    <scope>NUCLEOTIDE SEQUENCE [LARGE SCALE GENOMIC DNA]</scope>
    <source>
        <strain evidence="2 3">CBS 707.79</strain>
    </source>
</reference>
<gene>
    <name evidence="2" type="ORF">BO71DRAFT_94344</name>
</gene>
<dbReference type="Proteomes" id="UP000247810">
    <property type="component" value="Unassembled WGS sequence"/>
</dbReference>
<evidence type="ECO:0000313" key="3">
    <source>
        <dbReference type="Proteomes" id="UP000247810"/>
    </source>
</evidence>